<protein>
    <recommendedName>
        <fullName evidence="5">Serine/threonine protein kinase</fullName>
    </recommendedName>
</protein>
<reference evidence="4" key="1">
    <citation type="journal article" date="2020" name="Syst. Appl. Microbiol.">
        <title>Streptomyces alkaliterrae sp. nov., isolated from an alkaline soil, and emended descriptions of Streptomyces alkaliphilus, Streptomyces calidiresistens and Streptomyces durbertensis.</title>
        <authorList>
            <person name="Swiecimska M."/>
            <person name="Golinska P."/>
            <person name="Nouioui I."/>
            <person name="Wypij M."/>
            <person name="Rai M."/>
            <person name="Sangal V."/>
            <person name="Goodfellow M."/>
        </authorList>
    </citation>
    <scope>NUCLEOTIDE SEQUENCE [LARGE SCALE GENOMIC DNA]</scope>
    <source>
        <strain evidence="4">DSM 104538</strain>
    </source>
</reference>
<evidence type="ECO:0000313" key="4">
    <source>
        <dbReference type="Proteomes" id="UP000766698"/>
    </source>
</evidence>
<feature type="compositionally biased region" description="Basic and acidic residues" evidence="1">
    <location>
        <begin position="136"/>
        <end position="145"/>
    </location>
</feature>
<comment type="caution">
    <text evidence="3">The sequence shown here is derived from an EMBL/GenBank/DDBJ whole genome shotgun (WGS) entry which is preliminary data.</text>
</comment>
<feature type="non-terminal residue" evidence="3">
    <location>
        <position position="1"/>
    </location>
</feature>
<dbReference type="Proteomes" id="UP000766698">
    <property type="component" value="Unassembled WGS sequence"/>
</dbReference>
<organism evidence="3 4">
    <name type="scientific">Streptomyces durbertensis</name>
    <dbReference type="NCBI Taxonomy" id="2448886"/>
    <lineage>
        <taxon>Bacteria</taxon>
        <taxon>Bacillati</taxon>
        <taxon>Actinomycetota</taxon>
        <taxon>Actinomycetes</taxon>
        <taxon>Kitasatosporales</taxon>
        <taxon>Streptomycetaceae</taxon>
        <taxon>Streptomyces</taxon>
    </lineage>
</organism>
<feature type="region of interest" description="Disordered" evidence="1">
    <location>
        <begin position="1"/>
        <end position="78"/>
    </location>
</feature>
<evidence type="ECO:0008006" key="5">
    <source>
        <dbReference type="Google" id="ProtNLM"/>
    </source>
</evidence>
<gene>
    <name evidence="3" type="ORF">GL263_13380</name>
</gene>
<evidence type="ECO:0000313" key="3">
    <source>
        <dbReference type="EMBL" id="MBB1244549.1"/>
    </source>
</evidence>
<keyword evidence="2" id="KW-1133">Transmembrane helix</keyword>
<feature type="compositionally biased region" description="Low complexity" evidence="1">
    <location>
        <begin position="48"/>
        <end position="63"/>
    </location>
</feature>
<feature type="region of interest" description="Disordered" evidence="1">
    <location>
        <begin position="98"/>
        <end position="145"/>
    </location>
</feature>
<feature type="compositionally biased region" description="Gly residues" evidence="1">
    <location>
        <begin position="100"/>
        <end position="109"/>
    </location>
</feature>
<feature type="transmembrane region" description="Helical" evidence="2">
    <location>
        <begin position="80"/>
        <end position="101"/>
    </location>
</feature>
<keyword evidence="2" id="KW-0812">Transmembrane</keyword>
<keyword evidence="2" id="KW-0472">Membrane</keyword>
<dbReference type="EMBL" id="WMLF01000168">
    <property type="protein sequence ID" value="MBB1244549.1"/>
    <property type="molecule type" value="Genomic_DNA"/>
</dbReference>
<name>A0ABR6EGV3_9ACTN</name>
<evidence type="ECO:0000256" key="2">
    <source>
        <dbReference type="SAM" id="Phobius"/>
    </source>
</evidence>
<sequence>SGAAGGAAAGDSEAERRTPEEFEGLFRPAGAARPRSRAPEGSISLFEQASAKQKAGAPPAGGTRAERRAADAAGSRRRPLLLGAAGAAVLVTGGLVAGAALGGKSGGGEATQPQGAVSSAPPVEDPAEPEPTPEPEETKDPAEEQAKALDKLLADSNNSRDAVIRSVENIRKCQNLEKAASDLRDAARQRNGLVTRLEGISVNELPNHERLTEQLTKAWKASAAADDHYAAWADRVARPRGCRNGQARSTNELARANRASGEATQAKQAAARLWNPTARQYGLAERQATQL</sequence>
<evidence type="ECO:0000256" key="1">
    <source>
        <dbReference type="SAM" id="MobiDB-lite"/>
    </source>
</evidence>
<keyword evidence="4" id="KW-1185">Reference proteome</keyword>
<feature type="compositionally biased region" description="Acidic residues" evidence="1">
    <location>
        <begin position="125"/>
        <end position="135"/>
    </location>
</feature>
<proteinExistence type="predicted"/>
<accession>A0ABR6EGV3</accession>